<sequence length="54" mass="5933">MLCAGLYLYQESIFGSEAQVMSCRHMANNGTVINKASKSEGSDISHDCFVNDMQ</sequence>
<proteinExistence type="predicted"/>
<reference evidence="1" key="1">
    <citation type="journal article" date="2015" name="Dis. Aquat. Organ.">
        <title>Photorhabdus insect-related (Pir) toxin-like genes in a plasmid of Vibrio parahaemolyticus, the causative agent of acute hepatopancreatic necrosis disease (AHPND) of shrimp.</title>
        <authorList>
            <person name="Han J.E."/>
            <person name="Tang K.F."/>
            <person name="Tran L.H."/>
            <person name="Lightner D.V."/>
        </authorList>
    </citation>
    <scope>NUCLEOTIDE SEQUENCE</scope>
    <source>
        <strain evidence="1">13-028/A3</strain>
        <plasmid evidence="1">pVPA3-1</plasmid>
    </source>
</reference>
<keyword evidence="1" id="KW-0614">Plasmid</keyword>
<protein>
    <submittedName>
        <fullName evidence="1">Uncharacterized protein</fullName>
    </submittedName>
</protein>
<geneLocation type="plasmid" evidence="1">
    <name>pVPA3-1</name>
</geneLocation>
<evidence type="ECO:0000313" key="1">
    <source>
        <dbReference type="EMBL" id="AIL49869.1"/>
    </source>
</evidence>
<accession>A0A077EM74</accession>
<dbReference type="EMBL" id="KM067908">
    <property type="protein sequence ID" value="AIL49869.1"/>
    <property type="molecule type" value="Genomic_DNA"/>
</dbReference>
<organism evidence="1">
    <name type="scientific">Vibrio parahaemolyticus</name>
    <dbReference type="NCBI Taxonomy" id="670"/>
    <lineage>
        <taxon>Bacteria</taxon>
        <taxon>Pseudomonadati</taxon>
        <taxon>Pseudomonadota</taxon>
        <taxon>Gammaproteobacteria</taxon>
        <taxon>Vibrionales</taxon>
        <taxon>Vibrionaceae</taxon>
        <taxon>Vibrio</taxon>
    </lineage>
</organism>
<name>A0A077EM74_VIBPH</name>
<dbReference type="AlphaFoldDB" id="A0A077EM74"/>